<keyword evidence="3" id="KW-0812">Transmembrane</keyword>
<dbReference type="InterPro" id="IPR002123">
    <property type="entry name" value="Plipid/glycerol_acylTrfase"/>
</dbReference>
<sequence>MGNIRLVGRLSALIVALAIGLPLHGAWRLLRRPSPWPRRFLATSAWIIGARPRVVGVPVARDVVLLANHLWWMDILLLTGCANAVFVAKGELRTVPLVGWLAALNDTVFVARGERMAVSAQVADVARAIGPRPVAIFPEGTTGDGRTLLPFKSALLGAIDPPPPDVRVQPVGIDYGVDTTGLAWTGDEPGLSHALRVLRRAGHFTATLRFHPPFVPIGRKATAAEARRLIEAGGRPSLSDTTENA</sequence>
<evidence type="ECO:0000256" key="6">
    <source>
        <dbReference type="ARBA" id="ARBA00023136"/>
    </source>
</evidence>
<comment type="caution">
    <text evidence="9">The sequence shown here is derived from an EMBL/GenBank/DDBJ whole genome shotgun (WGS) entry which is preliminary data.</text>
</comment>
<keyword evidence="2" id="KW-0808">Transferase</keyword>
<evidence type="ECO:0000256" key="7">
    <source>
        <dbReference type="ARBA" id="ARBA00023315"/>
    </source>
</evidence>
<evidence type="ECO:0000259" key="8">
    <source>
        <dbReference type="SMART" id="SM00563"/>
    </source>
</evidence>
<organism evidence="9 10">
    <name type="scientific">Sphingomonas mollis</name>
    <dbReference type="NCBI Taxonomy" id="2795726"/>
    <lineage>
        <taxon>Bacteria</taxon>
        <taxon>Pseudomonadati</taxon>
        <taxon>Pseudomonadota</taxon>
        <taxon>Alphaproteobacteria</taxon>
        <taxon>Sphingomonadales</taxon>
        <taxon>Sphingomonadaceae</taxon>
        <taxon>Sphingomonas</taxon>
    </lineage>
</organism>
<evidence type="ECO:0000313" key="9">
    <source>
        <dbReference type="EMBL" id="MBJ6120577.1"/>
    </source>
</evidence>
<dbReference type="PANTHER" id="PTHR23063:SF52">
    <property type="entry name" value="LYSOPHOSPHATIDYLCHOLINE ACYLTRANSFERASE"/>
    <property type="match status" value="1"/>
</dbReference>
<accession>A0ABS0XKM6</accession>
<comment type="subcellular location">
    <subcellularLocation>
        <location evidence="1">Membrane</location>
    </subcellularLocation>
</comment>
<keyword evidence="6" id="KW-0472">Membrane</keyword>
<dbReference type="SMART" id="SM00563">
    <property type="entry name" value="PlsC"/>
    <property type="match status" value="1"/>
</dbReference>
<name>A0ABS0XKM6_9SPHN</name>
<dbReference type="CDD" id="cd07989">
    <property type="entry name" value="LPLAT_AGPAT-like"/>
    <property type="match status" value="1"/>
</dbReference>
<protein>
    <submittedName>
        <fullName evidence="9">1-acyl-sn-glycerol-3-phosphate acyltransferase</fullName>
    </submittedName>
</protein>
<evidence type="ECO:0000256" key="2">
    <source>
        <dbReference type="ARBA" id="ARBA00022679"/>
    </source>
</evidence>
<feature type="domain" description="Phospholipid/glycerol acyltransferase" evidence="8">
    <location>
        <begin position="63"/>
        <end position="176"/>
    </location>
</feature>
<keyword evidence="4" id="KW-1133">Transmembrane helix</keyword>
<keyword evidence="5" id="KW-0443">Lipid metabolism</keyword>
<dbReference type="GO" id="GO:0016746">
    <property type="term" value="F:acyltransferase activity"/>
    <property type="evidence" value="ECO:0007669"/>
    <property type="project" value="UniProtKB-KW"/>
</dbReference>
<dbReference type="EMBL" id="JAELXS010000001">
    <property type="protein sequence ID" value="MBJ6120577.1"/>
    <property type="molecule type" value="Genomic_DNA"/>
</dbReference>
<dbReference type="RefSeq" id="WP_199034542.1">
    <property type="nucleotide sequence ID" value="NZ_JAELXS010000001.1"/>
</dbReference>
<evidence type="ECO:0000256" key="4">
    <source>
        <dbReference type="ARBA" id="ARBA00022989"/>
    </source>
</evidence>
<dbReference type="PANTHER" id="PTHR23063">
    <property type="entry name" value="PHOSPHOLIPID ACYLTRANSFERASE"/>
    <property type="match status" value="1"/>
</dbReference>
<evidence type="ECO:0000256" key="3">
    <source>
        <dbReference type="ARBA" id="ARBA00022692"/>
    </source>
</evidence>
<dbReference type="Pfam" id="PF01553">
    <property type="entry name" value="Acyltransferase"/>
    <property type="match status" value="1"/>
</dbReference>
<reference evidence="10" key="1">
    <citation type="submission" date="2020-12" db="EMBL/GenBank/DDBJ databases">
        <title>Hymenobacter sp.</title>
        <authorList>
            <person name="Kim M.K."/>
        </authorList>
    </citation>
    <scope>NUCLEOTIDE SEQUENCE [LARGE SCALE GENOMIC DNA]</scope>
    <source>
        <strain evidence="10">BT553</strain>
    </source>
</reference>
<evidence type="ECO:0000256" key="5">
    <source>
        <dbReference type="ARBA" id="ARBA00023098"/>
    </source>
</evidence>
<evidence type="ECO:0000313" key="10">
    <source>
        <dbReference type="Proteomes" id="UP000640426"/>
    </source>
</evidence>
<gene>
    <name evidence="9" type="ORF">JAO74_02095</name>
</gene>
<keyword evidence="10" id="KW-1185">Reference proteome</keyword>
<evidence type="ECO:0000256" key="1">
    <source>
        <dbReference type="ARBA" id="ARBA00004370"/>
    </source>
</evidence>
<keyword evidence="7 9" id="KW-0012">Acyltransferase</keyword>
<proteinExistence type="predicted"/>
<dbReference type="SUPFAM" id="SSF69593">
    <property type="entry name" value="Glycerol-3-phosphate (1)-acyltransferase"/>
    <property type="match status" value="1"/>
</dbReference>
<dbReference type="Proteomes" id="UP000640426">
    <property type="component" value="Unassembled WGS sequence"/>
</dbReference>